<comment type="caution">
    <text evidence="2">The sequence shown here is derived from an EMBL/GenBank/DDBJ whole genome shotgun (WGS) entry which is preliminary data.</text>
</comment>
<organism evidence="2 3">
    <name type="scientific">Trypanosoma equiperdum</name>
    <dbReference type="NCBI Taxonomy" id="5694"/>
    <lineage>
        <taxon>Eukaryota</taxon>
        <taxon>Discoba</taxon>
        <taxon>Euglenozoa</taxon>
        <taxon>Kinetoplastea</taxon>
        <taxon>Metakinetoplastina</taxon>
        <taxon>Trypanosomatida</taxon>
        <taxon>Trypanosomatidae</taxon>
        <taxon>Trypanosoma</taxon>
    </lineage>
</organism>
<feature type="transmembrane region" description="Helical" evidence="1">
    <location>
        <begin position="295"/>
        <end position="318"/>
    </location>
</feature>
<keyword evidence="1" id="KW-0812">Transmembrane</keyword>
<evidence type="ECO:0000256" key="1">
    <source>
        <dbReference type="SAM" id="Phobius"/>
    </source>
</evidence>
<keyword evidence="3" id="KW-1185">Reference proteome</keyword>
<dbReference type="Proteomes" id="UP000195570">
    <property type="component" value="Unassembled WGS sequence"/>
</dbReference>
<dbReference type="VEuPathDB" id="TriTrypDB:TEOVI_000010300"/>
<dbReference type="SUPFAM" id="SSF81665">
    <property type="entry name" value="Calcium ATPase, transmembrane domain M"/>
    <property type="match status" value="1"/>
</dbReference>
<sequence length="1399" mass="155469">MNRKGYKALPREYDEGFSEERVRHALNKDAPSKIYEEFIVQRLQEIMETAQSDSKKPATFGRAAAADVFLRQDAPITVTFAMLATSCAMHPTTDVVTFSVLFAALYTSCMALQVLLLWLRITEKRQSAISVMQKVLTRWKKRLVEGPPRDKLDRRTVFRLFSSFLPASAFRIVAVVDTTTGRLKRTLKCLVMKGALRLHRTTLKVSRHTEPIELFKLVDIVRMILKGEAVMLRSLPDMAPPPRHPNVTVDANINGTGVEGNDEDISTDESDDEYDTRCEANSVHALSVPQQMAFLVYRFVLLAWLLGIVACTFSGYIYHVLTDIPLSDGVFLNPAVALLGLLPVNAKLLNSILVMYANVNLECLFRHLVSKTTHAVDDRIPRLPVRATMQAFRRATSATCSRPPLCFSSSLVETLGTTTVVALLDTTGVVTDMVPLPTRLLMLKSYTAPETPSSTSSTTTSDSDNDEFNGVAAFTGLDHSNDPDPFLRAANFDPEYRLALKRQVRQKKTQKRRFLELQLAPGTDDDLAVQFADCKERQKWEKNVDSLSLCLLIHAMAPEPTKFETWQEPLRFCDQTPRWGPSIHWVPRASEFDDSLAKSFRIVARIFHINTVSWPGRSRECPEQTCTLLVVASDGLLHAFTVGTVCMVTHSCPFHFNGYEIEGFDEELREEVVNTGTVVWKDGRGLETVAASHAMLPDKFRSCAEALPREDGSYAEFLFYNGVQITAENCLAELKLSPSGEPSTNGCEGTNEGVPRECFLGVPTNTNGSTPATSEADVIGAINSNERDAINEGNSFCCSKGFTDIHGNSRLSFVPTSVELLGDLLHVLINGSHAFLGLVGLQDSIRPNVQNAMSVLDEAGIRCMYFCSDGERRTKSLGNRLGLETDWNCCISLDEGAKDLDAHSIRAQLPVGIKSIRRHIVHVDSIPLQVNMFSHAHSASTRAMLSILQDNHEVVSAIGSTFNHSNVRSYIQADLSVGVLPQRRGAVEDKEGLCLENQKRISESSDIRSMKSETGDQLLYRDVVDLIGCACTLSDTSTTSMLPIVTTLIRQARFRLSGIGNCISFVMHANFFVTFLNVIPLIIGGPLLIQPAAAVFELNVIIPILALSCTYTAYADKDPMKSIQSRHNHFVRLKILRHSAVVWCLRYIPSLAALLALGITCGLQKCDKGSLHELALSSSDKCMAATRGYIGLTLNYWLMFHSWTHMSRYDRLSPAFLFKPRYGGQYMYLFTSARWVAANALTVFFSVAFVVAETFWDGILEDAFFPSRTHFYISAFFPVLLVLLDIPIKSWRLKRATLMQKFRQLSFGTRLGMHSPRGDYEPEVGSATGCSGGANECGGGVQGSTSDANVRNELPLRRRLQDAFYRFTTMRRGKLELNCVCCDHIGGNYATYHINANDM</sequence>
<feature type="transmembrane region" description="Helical" evidence="1">
    <location>
        <begin position="1226"/>
        <end position="1251"/>
    </location>
</feature>
<proteinExistence type="predicted"/>
<feature type="transmembrane region" description="Helical" evidence="1">
    <location>
        <begin position="1135"/>
        <end position="1159"/>
    </location>
</feature>
<feature type="transmembrane region" description="Helical" evidence="1">
    <location>
        <begin position="1089"/>
        <end position="1114"/>
    </location>
</feature>
<keyword evidence="1" id="KW-0472">Membrane</keyword>
<protein>
    <submittedName>
        <fullName evidence="2">Uncharacterized protein</fullName>
    </submittedName>
</protein>
<feature type="transmembrane region" description="Helical" evidence="1">
    <location>
        <begin position="1059"/>
        <end position="1083"/>
    </location>
</feature>
<dbReference type="Gene3D" id="3.40.50.1000">
    <property type="entry name" value="HAD superfamily/HAD-like"/>
    <property type="match status" value="1"/>
</dbReference>
<accession>A0A1G4HZJ0</accession>
<evidence type="ECO:0000313" key="3">
    <source>
        <dbReference type="Proteomes" id="UP000195570"/>
    </source>
</evidence>
<feature type="transmembrane region" description="Helical" evidence="1">
    <location>
        <begin position="1271"/>
        <end position="1291"/>
    </location>
</feature>
<dbReference type="RefSeq" id="XP_067076422.1">
    <property type="nucleotide sequence ID" value="XM_067220321.1"/>
</dbReference>
<reference evidence="2" key="1">
    <citation type="submission" date="2016-09" db="EMBL/GenBank/DDBJ databases">
        <authorList>
            <person name="Hebert L."/>
            <person name="Moumen B."/>
        </authorList>
    </citation>
    <scope>NUCLEOTIDE SEQUENCE [LARGE SCALE GENOMIC DNA]</scope>
    <source>
        <strain evidence="2">OVI</strain>
    </source>
</reference>
<dbReference type="EMBL" id="CZPT02000133">
    <property type="protein sequence ID" value="SCU64710.1"/>
    <property type="molecule type" value="Genomic_DNA"/>
</dbReference>
<evidence type="ECO:0000313" key="2">
    <source>
        <dbReference type="EMBL" id="SCU64710.1"/>
    </source>
</evidence>
<keyword evidence="1" id="KW-1133">Transmembrane helix</keyword>
<dbReference type="InterPro" id="IPR039720">
    <property type="entry name" value="TMEM94"/>
</dbReference>
<dbReference type="PANTHER" id="PTHR13219">
    <property type="entry name" value="TRANSMEMBRANE PROTEIN 94"/>
    <property type="match status" value="1"/>
</dbReference>
<dbReference type="InterPro" id="IPR023298">
    <property type="entry name" value="ATPase_P-typ_TM_dom_sf"/>
</dbReference>
<dbReference type="GeneID" id="92374043"/>
<name>A0A1G4HZJ0_TRYEQ</name>
<gene>
    <name evidence="2" type="ORF">TEOVI_000010300</name>
</gene>
<dbReference type="PANTHER" id="PTHR13219:SF6">
    <property type="entry name" value="TRANSMEMBRANE PROTEIN 94"/>
    <property type="match status" value="1"/>
</dbReference>
<dbReference type="InterPro" id="IPR023214">
    <property type="entry name" value="HAD_sf"/>
</dbReference>
<feature type="transmembrane region" description="Helical" evidence="1">
    <location>
        <begin position="98"/>
        <end position="119"/>
    </location>
</feature>